<dbReference type="PANTHER" id="PTHR46564:SF1">
    <property type="entry name" value="TRANSPOSASE"/>
    <property type="match status" value="1"/>
</dbReference>
<dbReference type="Gene3D" id="3.30.420.10">
    <property type="entry name" value="Ribonuclease H-like superfamily/Ribonuclease H"/>
    <property type="match status" value="1"/>
</dbReference>
<accession>C4KFW1</accession>
<proteinExistence type="predicted"/>
<dbReference type="GO" id="GO:0003676">
    <property type="term" value="F:nucleic acid binding"/>
    <property type="evidence" value="ECO:0007669"/>
    <property type="project" value="InterPro"/>
</dbReference>
<protein>
    <submittedName>
        <fullName evidence="2">ORF2 in transposon ISC1078</fullName>
    </submittedName>
</protein>
<feature type="domain" description="Tc1-like transposase DDE" evidence="1">
    <location>
        <begin position="26"/>
        <end position="109"/>
    </location>
</feature>
<reference evidence="2 3" key="1">
    <citation type="journal article" date="2009" name="Proc. Natl. Acad. Sci. U.S.A.">
        <title>Biogeography of the Sulfolobus islandicus pan-genome.</title>
        <authorList>
            <person name="Reno M.L."/>
            <person name="Held N.L."/>
            <person name="Fields C.J."/>
            <person name="Burke P.V."/>
            <person name="Whitaker R.J."/>
        </authorList>
    </citation>
    <scope>NUCLEOTIDE SEQUENCE [LARGE SCALE GENOMIC DNA]</scope>
    <source>
        <strain evidence="3">M.16.4 / Kamchatka #3</strain>
    </source>
</reference>
<organism evidence="2 3">
    <name type="scientific">Saccharolobus islandicus (strain M.16.4 / Kamchatka #3)</name>
    <name type="common">Sulfolobus islandicus</name>
    <dbReference type="NCBI Taxonomy" id="426118"/>
    <lineage>
        <taxon>Archaea</taxon>
        <taxon>Thermoproteota</taxon>
        <taxon>Thermoprotei</taxon>
        <taxon>Sulfolobales</taxon>
        <taxon>Sulfolobaceae</taxon>
        <taxon>Saccharolobus</taxon>
    </lineage>
</organism>
<gene>
    <name evidence="2" type="ordered locus">M164_0862</name>
</gene>
<evidence type="ECO:0000313" key="3">
    <source>
        <dbReference type="Proteomes" id="UP000001479"/>
    </source>
</evidence>
<dbReference type="EMBL" id="CP001402">
    <property type="protein sequence ID" value="ACR41475.1"/>
    <property type="molecule type" value="Genomic_DNA"/>
</dbReference>
<sequence>MFNYLRLGCSLLGCSLKGIAFSYSTYKKSSLNSKDIILYLGRVVKDEKIVIIMDNARIHGNEVREFLEENNVEFIYLPPYSPDKSPTEGPWAVLEKKLYSKMYTDFETLTWVAKRFLRSISKRVNDLIYSVNRCGEPWTLILNEVILPFKV</sequence>
<dbReference type="KEGG" id="sid:M164_0862"/>
<evidence type="ECO:0000259" key="1">
    <source>
        <dbReference type="Pfam" id="PF13358"/>
    </source>
</evidence>
<dbReference type="Proteomes" id="UP000001479">
    <property type="component" value="Chromosome"/>
</dbReference>
<evidence type="ECO:0000313" key="2">
    <source>
        <dbReference type="EMBL" id="ACR41475.1"/>
    </source>
</evidence>
<name>C4KFW1_SACI6</name>
<dbReference type="AlphaFoldDB" id="C4KFW1"/>
<dbReference type="Pfam" id="PF13358">
    <property type="entry name" value="DDE_3"/>
    <property type="match status" value="1"/>
</dbReference>
<dbReference type="PANTHER" id="PTHR46564">
    <property type="entry name" value="TRANSPOSASE"/>
    <property type="match status" value="1"/>
</dbReference>
<dbReference type="HOGENOM" id="CLU_145190_0_0_2"/>
<dbReference type="InterPro" id="IPR038717">
    <property type="entry name" value="Tc1-like_DDE_dom"/>
</dbReference>
<dbReference type="InterPro" id="IPR036397">
    <property type="entry name" value="RNaseH_sf"/>
</dbReference>